<evidence type="ECO:0000256" key="1">
    <source>
        <dbReference type="SAM" id="MobiDB-lite"/>
    </source>
</evidence>
<dbReference type="AlphaFoldDB" id="A0A8K0XMU5"/>
<organism evidence="2 3">
    <name type="scientific">Cristinia sonorae</name>
    <dbReference type="NCBI Taxonomy" id="1940300"/>
    <lineage>
        <taxon>Eukaryota</taxon>
        <taxon>Fungi</taxon>
        <taxon>Dikarya</taxon>
        <taxon>Basidiomycota</taxon>
        <taxon>Agaricomycotina</taxon>
        <taxon>Agaricomycetes</taxon>
        <taxon>Agaricomycetidae</taxon>
        <taxon>Agaricales</taxon>
        <taxon>Pleurotineae</taxon>
        <taxon>Stephanosporaceae</taxon>
        <taxon>Cristinia</taxon>
    </lineage>
</organism>
<sequence length="196" mass="21397">MPSPGSSWSGTTASDVGDSHYYHNVIMCAVSASAFSLDSWMQSMHFELPGRCKVWRTCSIAARSPPAATMLALDRTGDHRTFSVYRSIISSRLSGCNTVELAAQCMRNAGRVDQRHSSALAPSFLPSARSRKSSRFGTTLDDEQHTKSAVHVPLYPNPSLSLDTINSSDSCSRISSRLPLSSSHQGSTMALLWRRK</sequence>
<evidence type="ECO:0000313" key="2">
    <source>
        <dbReference type="EMBL" id="KAH8094550.1"/>
    </source>
</evidence>
<dbReference type="Proteomes" id="UP000813824">
    <property type="component" value="Unassembled WGS sequence"/>
</dbReference>
<dbReference type="EMBL" id="JAEVFJ010000026">
    <property type="protein sequence ID" value="KAH8094550.1"/>
    <property type="molecule type" value="Genomic_DNA"/>
</dbReference>
<protein>
    <submittedName>
        <fullName evidence="2">Uncharacterized protein</fullName>
    </submittedName>
</protein>
<accession>A0A8K0XMU5</accession>
<evidence type="ECO:0000313" key="3">
    <source>
        <dbReference type="Proteomes" id="UP000813824"/>
    </source>
</evidence>
<gene>
    <name evidence="2" type="ORF">BXZ70DRAFT_364254</name>
</gene>
<keyword evidence="3" id="KW-1185">Reference proteome</keyword>
<proteinExistence type="predicted"/>
<comment type="caution">
    <text evidence="2">The sequence shown here is derived from an EMBL/GenBank/DDBJ whole genome shotgun (WGS) entry which is preliminary data.</text>
</comment>
<feature type="region of interest" description="Disordered" evidence="1">
    <location>
        <begin position="128"/>
        <end position="149"/>
    </location>
</feature>
<reference evidence="2" key="1">
    <citation type="journal article" date="2021" name="New Phytol.">
        <title>Evolutionary innovations through gain and loss of genes in the ectomycorrhizal Boletales.</title>
        <authorList>
            <person name="Wu G."/>
            <person name="Miyauchi S."/>
            <person name="Morin E."/>
            <person name="Kuo A."/>
            <person name="Drula E."/>
            <person name="Varga T."/>
            <person name="Kohler A."/>
            <person name="Feng B."/>
            <person name="Cao Y."/>
            <person name="Lipzen A."/>
            <person name="Daum C."/>
            <person name="Hundley H."/>
            <person name="Pangilinan J."/>
            <person name="Johnson J."/>
            <person name="Barry K."/>
            <person name="LaButti K."/>
            <person name="Ng V."/>
            <person name="Ahrendt S."/>
            <person name="Min B."/>
            <person name="Choi I.G."/>
            <person name="Park H."/>
            <person name="Plett J.M."/>
            <person name="Magnuson J."/>
            <person name="Spatafora J.W."/>
            <person name="Nagy L.G."/>
            <person name="Henrissat B."/>
            <person name="Grigoriev I.V."/>
            <person name="Yang Z.L."/>
            <person name="Xu J."/>
            <person name="Martin F.M."/>
        </authorList>
    </citation>
    <scope>NUCLEOTIDE SEQUENCE</scope>
    <source>
        <strain evidence="2">KKN 215</strain>
    </source>
</reference>
<name>A0A8K0XMU5_9AGAR</name>